<proteinExistence type="predicted"/>
<dbReference type="OrthoDB" id="5784238at2"/>
<organism evidence="3 4">
    <name type="scientific">Marixanthomonas ophiurae</name>
    <dbReference type="NCBI Taxonomy" id="387659"/>
    <lineage>
        <taxon>Bacteria</taxon>
        <taxon>Pseudomonadati</taxon>
        <taxon>Bacteroidota</taxon>
        <taxon>Flavobacteriia</taxon>
        <taxon>Flavobacteriales</taxon>
        <taxon>Flavobacteriaceae</taxon>
        <taxon>Marixanthomonas</taxon>
    </lineage>
</organism>
<feature type="signal peptide" evidence="1">
    <location>
        <begin position="1"/>
        <end position="22"/>
    </location>
</feature>
<accession>A0A3E1Q7Q2</accession>
<dbReference type="RefSeq" id="WP_117160109.1">
    <property type="nucleotide sequence ID" value="NZ_QVID01000002.1"/>
</dbReference>
<keyword evidence="4" id="KW-1185">Reference proteome</keyword>
<evidence type="ECO:0000313" key="4">
    <source>
        <dbReference type="Proteomes" id="UP000261082"/>
    </source>
</evidence>
<reference evidence="3 4" key="1">
    <citation type="journal article" date="2007" name="Int. J. Syst. Evol. Microbiol.">
        <title>Marixanthomonas ophiurae gen. nov., sp. nov., a marine bacterium of the family Flavobacteriaceae isolated from a deep-sea brittle star.</title>
        <authorList>
            <person name="Romanenko L.A."/>
            <person name="Uchino M."/>
            <person name="Frolova G.M."/>
            <person name="Mikhailov V.V."/>
        </authorList>
    </citation>
    <scope>NUCLEOTIDE SEQUENCE [LARGE SCALE GENOMIC DNA]</scope>
    <source>
        <strain evidence="3 4">KMM 3046</strain>
    </source>
</reference>
<dbReference type="Proteomes" id="UP000261082">
    <property type="component" value="Unassembled WGS sequence"/>
</dbReference>
<evidence type="ECO:0000259" key="2">
    <source>
        <dbReference type="Pfam" id="PF00085"/>
    </source>
</evidence>
<feature type="domain" description="Thioredoxin" evidence="2">
    <location>
        <begin position="31"/>
        <end position="108"/>
    </location>
</feature>
<comment type="caution">
    <text evidence="3">The sequence shown here is derived from an EMBL/GenBank/DDBJ whole genome shotgun (WGS) entry which is preliminary data.</text>
</comment>
<dbReference type="Pfam" id="PF00085">
    <property type="entry name" value="Thioredoxin"/>
    <property type="match status" value="1"/>
</dbReference>
<dbReference type="InterPro" id="IPR013766">
    <property type="entry name" value="Thioredoxin_domain"/>
</dbReference>
<name>A0A3E1Q7Q2_9FLAO</name>
<protein>
    <recommendedName>
        <fullName evidence="2">Thioredoxin domain-containing protein</fullName>
    </recommendedName>
</protein>
<dbReference type="InterPro" id="IPR036249">
    <property type="entry name" value="Thioredoxin-like_sf"/>
</dbReference>
<dbReference type="EMBL" id="QVID01000002">
    <property type="protein sequence ID" value="RFN58161.1"/>
    <property type="molecule type" value="Genomic_DNA"/>
</dbReference>
<feature type="chain" id="PRO_5017729721" description="Thioredoxin domain-containing protein" evidence="1">
    <location>
        <begin position="23"/>
        <end position="342"/>
    </location>
</feature>
<gene>
    <name evidence="3" type="ORF">DZ858_13080</name>
</gene>
<evidence type="ECO:0000256" key="1">
    <source>
        <dbReference type="SAM" id="SignalP"/>
    </source>
</evidence>
<sequence>MKQILKRMFFLFLFTVTSCIYAQTEINTAVLKKTIKPSDILVVQYYDSNCSACKLAKPMYKKLANNYSGEVSFLQIDISKSNVDYGVKVTPTYQIIAGAGNLETLEGNPGMYYLDYIIGATVKKRNESGLSTGNIKTTLSDLIGLNGENTPSNKKLLLEINGGFEDPGPPDAFQIFDFCEQLRDEKNVFGFHTEKIFINYLDDKILGIKSVASDKTINDQPYIGYLKKHLHTLKCDTRVISALSMRETSSFFKHIVDIGRTDYFNKFYLGRCDKNVNGLKPKLDVNQYELIDEEKETLLDFVIKNIEYRKKFANTLSETSDDLIKLQSDLIKYCDAKKGSEL</sequence>
<dbReference type="Gene3D" id="3.40.30.10">
    <property type="entry name" value="Glutaredoxin"/>
    <property type="match status" value="1"/>
</dbReference>
<dbReference type="AlphaFoldDB" id="A0A3E1Q7Q2"/>
<dbReference type="CDD" id="cd02947">
    <property type="entry name" value="TRX_family"/>
    <property type="match status" value="1"/>
</dbReference>
<evidence type="ECO:0000313" key="3">
    <source>
        <dbReference type="EMBL" id="RFN58161.1"/>
    </source>
</evidence>
<dbReference type="SUPFAM" id="SSF52833">
    <property type="entry name" value="Thioredoxin-like"/>
    <property type="match status" value="1"/>
</dbReference>
<dbReference type="PROSITE" id="PS51257">
    <property type="entry name" value="PROKAR_LIPOPROTEIN"/>
    <property type="match status" value="1"/>
</dbReference>
<keyword evidence="1" id="KW-0732">Signal</keyword>